<reference evidence="2" key="1">
    <citation type="submission" date="2017-05" db="UniProtKB">
        <authorList>
            <consortium name="EnsemblMetazoa"/>
        </authorList>
    </citation>
    <scope>IDENTIFICATION</scope>
</reference>
<proteinExistence type="predicted"/>
<dbReference type="EnsemblMetazoa" id="Aqu2.1.13888_001">
    <property type="protein sequence ID" value="Aqu2.1.13888_001"/>
    <property type="gene ID" value="Aqu2.1.13888"/>
</dbReference>
<protein>
    <submittedName>
        <fullName evidence="2">Uncharacterized protein</fullName>
    </submittedName>
</protein>
<dbReference type="AlphaFoldDB" id="A0A1X7THE6"/>
<feature type="region of interest" description="Disordered" evidence="1">
    <location>
        <begin position="1"/>
        <end position="44"/>
    </location>
</feature>
<organism evidence="2">
    <name type="scientific">Amphimedon queenslandica</name>
    <name type="common">Sponge</name>
    <dbReference type="NCBI Taxonomy" id="400682"/>
    <lineage>
        <taxon>Eukaryota</taxon>
        <taxon>Metazoa</taxon>
        <taxon>Porifera</taxon>
        <taxon>Demospongiae</taxon>
        <taxon>Heteroscleromorpha</taxon>
        <taxon>Haplosclerida</taxon>
        <taxon>Niphatidae</taxon>
        <taxon>Amphimedon</taxon>
    </lineage>
</organism>
<evidence type="ECO:0000313" key="2">
    <source>
        <dbReference type="EnsemblMetazoa" id="Aqu2.1.13888_001"/>
    </source>
</evidence>
<sequence length="58" mass="6956">MRQMRESARSFENESKARRNSRLNDERLRSQERCANESEAQRETRLTELREISAKVSQ</sequence>
<dbReference type="InParanoid" id="A0A1X7THE6"/>
<evidence type="ECO:0000256" key="1">
    <source>
        <dbReference type="SAM" id="MobiDB-lite"/>
    </source>
</evidence>
<name>A0A1X7THE6_AMPQE</name>
<accession>A0A1X7THE6</accession>